<dbReference type="EMBL" id="JAGGJA010000005">
    <property type="protein sequence ID" value="MCW9707090.1"/>
    <property type="molecule type" value="Genomic_DNA"/>
</dbReference>
<dbReference type="Gene3D" id="3.40.720.10">
    <property type="entry name" value="Alkaline Phosphatase, subunit A"/>
    <property type="match status" value="1"/>
</dbReference>
<dbReference type="Gene3D" id="3.30.1360.150">
    <property type="match status" value="1"/>
</dbReference>
<keyword evidence="3 4" id="KW-0732">Signal</keyword>
<evidence type="ECO:0000313" key="6">
    <source>
        <dbReference type="Proteomes" id="UP001207918"/>
    </source>
</evidence>
<organism evidence="5 6">
    <name type="scientific">Fodinibius salsisoli</name>
    <dbReference type="NCBI Taxonomy" id="2820877"/>
    <lineage>
        <taxon>Bacteria</taxon>
        <taxon>Pseudomonadati</taxon>
        <taxon>Balneolota</taxon>
        <taxon>Balneolia</taxon>
        <taxon>Balneolales</taxon>
        <taxon>Balneolaceae</taxon>
        <taxon>Fodinibius</taxon>
    </lineage>
</organism>
<comment type="caution">
    <text evidence="5">The sequence shown here is derived from an EMBL/GenBank/DDBJ whole genome shotgun (WGS) entry which is preliminary data.</text>
</comment>
<dbReference type="SUPFAM" id="SSF53649">
    <property type="entry name" value="Alkaline phosphatase-like"/>
    <property type="match status" value="1"/>
</dbReference>
<dbReference type="InterPro" id="IPR002591">
    <property type="entry name" value="Phosphodiest/P_Trfase"/>
</dbReference>
<feature type="chain" id="PRO_5045367731" evidence="4">
    <location>
        <begin position="23"/>
        <end position="546"/>
    </location>
</feature>
<dbReference type="InterPro" id="IPR026263">
    <property type="entry name" value="Alkaline_phosphatase_prok"/>
</dbReference>
<keyword evidence="1" id="KW-0597">Phosphoprotein</keyword>
<reference evidence="5 6" key="1">
    <citation type="submission" date="2021-03" db="EMBL/GenBank/DDBJ databases">
        <title>Aliifodinibius sp. nov., a new bacterium isolated from saline soil.</title>
        <authorList>
            <person name="Galisteo C."/>
            <person name="De La Haba R."/>
            <person name="Sanchez-Porro C."/>
            <person name="Ventosa A."/>
        </authorList>
    </citation>
    <scope>NUCLEOTIDE SEQUENCE [LARGE SCALE GENOMIC DNA]</scope>
    <source>
        <strain evidence="5 6">1BSP15-2V2</strain>
    </source>
</reference>
<evidence type="ECO:0000313" key="5">
    <source>
        <dbReference type="EMBL" id="MCW9707090.1"/>
    </source>
</evidence>
<dbReference type="PANTHER" id="PTHR10151:SF120">
    <property type="entry name" value="BIS(5'-ADENOSYL)-TRIPHOSPHATASE"/>
    <property type="match status" value="1"/>
</dbReference>
<proteinExistence type="predicted"/>
<accession>A0ABT3PMB7</accession>
<evidence type="ECO:0000256" key="4">
    <source>
        <dbReference type="SAM" id="SignalP"/>
    </source>
</evidence>
<evidence type="ECO:0000256" key="2">
    <source>
        <dbReference type="ARBA" id="ARBA00022723"/>
    </source>
</evidence>
<dbReference type="PANTHER" id="PTHR10151">
    <property type="entry name" value="ECTONUCLEOTIDE PYROPHOSPHATASE/PHOSPHODIESTERASE"/>
    <property type="match status" value="1"/>
</dbReference>
<keyword evidence="2" id="KW-0479">Metal-binding</keyword>
<keyword evidence="6" id="KW-1185">Reference proteome</keyword>
<sequence length="546" mass="61320">MNNFKAILLTLTAILLPFTGFAQTTNVPDDSPKLVVGIVVDQMRYNYLPLYWNKFEEGGFKRLINEGYSFKNNHYNYFPTYTGPGHAAIYTGTTPSVNGIVGNSWYDRSINKNMYVVSDSSVMPVGTNSAAGKMSPANLISSTVTDELKTAKRNSKVVAVSIKDRGAVLPAGHLGDGAYWYDGNSGKFITSSWYIDELPGWVKEFNEEGLAKELNSRTWETLLPIERYTESNPDNTPYEGTLGDKENPVFPYDLDEYAGKDTYNILKSTPFGNTLVQAFARRALDAEQLGSDEITDFLSISFSSTDYVGHKFGPHSIELQDTYMRLDRELAELFNYLDQKVGEGEYVVMLTSDHGAVDVPAELMDKKLPGGYFNSDVVIDVLGRYLDNTYGQADWIEAYANQQVYLNHELLQENEIDLKSMQRDVADFLRQFEAVQSTNTAYNFQYKNYSGDYQEMYQRGYQHDRSGDVYIQLKPGWLDSSYGTGTSHGSPYNYDTHVPLLFYGWNIPHGATNQKTVIPQIAPTISAILNIGFPNGSAAEVLKFEQ</sequence>
<evidence type="ECO:0000256" key="3">
    <source>
        <dbReference type="ARBA" id="ARBA00022729"/>
    </source>
</evidence>
<gene>
    <name evidence="5" type="ORF">J6I44_09490</name>
</gene>
<feature type="signal peptide" evidence="4">
    <location>
        <begin position="1"/>
        <end position="22"/>
    </location>
</feature>
<protein>
    <submittedName>
        <fullName evidence="5">Alkaline phosphatase family protein</fullName>
    </submittedName>
</protein>
<dbReference type="Pfam" id="PF01663">
    <property type="entry name" value="Phosphodiest"/>
    <property type="match status" value="1"/>
</dbReference>
<evidence type="ECO:0000256" key="1">
    <source>
        <dbReference type="ARBA" id="ARBA00022553"/>
    </source>
</evidence>
<dbReference type="NCBIfam" id="NF042991">
    <property type="entry name" value="alk_phos_PafA"/>
    <property type="match status" value="1"/>
</dbReference>
<dbReference type="RefSeq" id="WP_265765844.1">
    <property type="nucleotide sequence ID" value="NZ_JAGGJA010000005.1"/>
</dbReference>
<dbReference type="PIRSF" id="PIRSF031924">
    <property type="entry name" value="Pi-irrepressible_AP"/>
    <property type="match status" value="1"/>
</dbReference>
<dbReference type="Proteomes" id="UP001207918">
    <property type="component" value="Unassembled WGS sequence"/>
</dbReference>
<dbReference type="InterPro" id="IPR017850">
    <property type="entry name" value="Alkaline_phosphatase_core_sf"/>
</dbReference>
<dbReference type="CDD" id="cd16016">
    <property type="entry name" value="AP-SPAP"/>
    <property type="match status" value="1"/>
</dbReference>
<name>A0ABT3PMB7_9BACT</name>